<feature type="non-terminal residue" evidence="2">
    <location>
        <position position="1"/>
    </location>
</feature>
<evidence type="ECO:0000259" key="1">
    <source>
        <dbReference type="Pfam" id="PF14200"/>
    </source>
</evidence>
<dbReference type="PROSITE" id="PS50231">
    <property type="entry name" value="RICIN_B_LECTIN"/>
    <property type="match status" value="1"/>
</dbReference>
<dbReference type="SUPFAM" id="SSF50370">
    <property type="entry name" value="Ricin B-like lectins"/>
    <property type="match status" value="1"/>
</dbReference>
<dbReference type="Gene3D" id="2.80.10.50">
    <property type="match status" value="1"/>
</dbReference>
<organism evidence="2 3">
    <name type="scientific">Micromonospora arborensis</name>
    <dbReference type="NCBI Taxonomy" id="2116518"/>
    <lineage>
        <taxon>Bacteria</taxon>
        <taxon>Bacillati</taxon>
        <taxon>Actinomycetota</taxon>
        <taxon>Actinomycetes</taxon>
        <taxon>Micromonosporales</taxon>
        <taxon>Micromonosporaceae</taxon>
        <taxon>Micromonospora</taxon>
    </lineage>
</organism>
<evidence type="ECO:0000313" key="2">
    <source>
        <dbReference type="EMBL" id="PYC64849.1"/>
    </source>
</evidence>
<dbReference type="RefSeq" id="WP_146247445.1">
    <property type="nucleotide sequence ID" value="NZ_PYBV01000048.1"/>
</dbReference>
<dbReference type="Proteomes" id="UP000248333">
    <property type="component" value="Unassembled WGS sequence"/>
</dbReference>
<dbReference type="AlphaFoldDB" id="A0A318NF71"/>
<dbReference type="InterPro" id="IPR000772">
    <property type="entry name" value="Ricin_B_lectin"/>
</dbReference>
<name>A0A318NF71_9ACTN</name>
<keyword evidence="3" id="KW-1185">Reference proteome</keyword>
<feature type="domain" description="Ricin B lectin" evidence="1">
    <location>
        <begin position="4"/>
        <end position="59"/>
    </location>
</feature>
<protein>
    <recommendedName>
        <fullName evidence="1">Ricin B lectin domain-containing protein</fullName>
    </recommendedName>
</protein>
<proteinExistence type="predicted"/>
<dbReference type="InterPro" id="IPR035992">
    <property type="entry name" value="Ricin_B-like_lectins"/>
</dbReference>
<sequence>NGGTNQSWYLRPTGNGYYTIVSQASGLAADVYAASTSDGAQVVQWTATGGTNQQWQFVPA</sequence>
<dbReference type="Pfam" id="PF14200">
    <property type="entry name" value="RicinB_lectin_2"/>
    <property type="match status" value="1"/>
</dbReference>
<dbReference type="OrthoDB" id="5240321at2"/>
<comment type="caution">
    <text evidence="2">The sequence shown here is derived from an EMBL/GenBank/DDBJ whole genome shotgun (WGS) entry which is preliminary data.</text>
</comment>
<reference evidence="2 3" key="1">
    <citation type="submission" date="2018-03" db="EMBL/GenBank/DDBJ databases">
        <title>Bioinformatic expansion and discovery of thiopeptide antibiotics.</title>
        <authorList>
            <person name="Schwalen C.J."/>
            <person name="Hudson G.A."/>
            <person name="Mitchell D.A."/>
        </authorList>
    </citation>
    <scope>NUCLEOTIDE SEQUENCE [LARGE SCALE GENOMIC DNA]</scope>
    <source>
        <strain evidence="2 3">NRRL 8041</strain>
    </source>
</reference>
<accession>A0A318NF71</accession>
<gene>
    <name evidence="2" type="ORF">C7C45_29830</name>
</gene>
<evidence type="ECO:0000313" key="3">
    <source>
        <dbReference type="Proteomes" id="UP000248333"/>
    </source>
</evidence>
<dbReference type="EMBL" id="PYBV01000048">
    <property type="protein sequence ID" value="PYC64849.1"/>
    <property type="molecule type" value="Genomic_DNA"/>
</dbReference>